<dbReference type="PANTHER" id="PTHR13696:SF96">
    <property type="entry name" value="COBQ_COBB_MIND_PARA NUCLEOTIDE BINDING DOMAIN-CONTAINING PROTEIN"/>
    <property type="match status" value="1"/>
</dbReference>
<organism evidence="2 3">
    <name type="scientific">Roseomonas haemaphysalidis</name>
    <dbReference type="NCBI Taxonomy" id="2768162"/>
    <lineage>
        <taxon>Bacteria</taxon>
        <taxon>Pseudomonadati</taxon>
        <taxon>Pseudomonadota</taxon>
        <taxon>Alphaproteobacteria</taxon>
        <taxon>Acetobacterales</taxon>
        <taxon>Roseomonadaceae</taxon>
        <taxon>Roseomonas</taxon>
    </lineage>
</organism>
<dbReference type="EMBL" id="JACTNG010000023">
    <property type="protein sequence ID" value="MBO1081844.1"/>
    <property type="molecule type" value="Genomic_DNA"/>
</dbReference>
<dbReference type="Gene3D" id="3.40.50.300">
    <property type="entry name" value="P-loop containing nucleotide triphosphate hydrolases"/>
    <property type="match status" value="1"/>
</dbReference>
<dbReference type="PIRSF" id="PIRSF009320">
    <property type="entry name" value="Nuc_binding_HP_1000"/>
    <property type="match status" value="1"/>
</dbReference>
<reference evidence="2 3" key="1">
    <citation type="submission" date="2020-09" db="EMBL/GenBank/DDBJ databases">
        <title>Roseomonas.</title>
        <authorList>
            <person name="Zhu W."/>
        </authorList>
    </citation>
    <scope>NUCLEOTIDE SEQUENCE [LARGE SCALE GENOMIC DNA]</scope>
    <source>
        <strain evidence="2 3">573</strain>
    </source>
</reference>
<dbReference type="Pfam" id="PF01656">
    <property type="entry name" value="CbiA"/>
    <property type="match status" value="1"/>
</dbReference>
<dbReference type="InterPro" id="IPR027417">
    <property type="entry name" value="P-loop_NTPase"/>
</dbReference>
<dbReference type="PANTHER" id="PTHR13696">
    <property type="entry name" value="P-LOOP CONTAINING NUCLEOSIDE TRIPHOSPHATE HYDROLASE"/>
    <property type="match status" value="1"/>
</dbReference>
<evidence type="ECO:0000259" key="1">
    <source>
        <dbReference type="Pfam" id="PF01656"/>
    </source>
</evidence>
<evidence type="ECO:0000313" key="2">
    <source>
        <dbReference type="EMBL" id="MBO1081844.1"/>
    </source>
</evidence>
<feature type="domain" description="CobQ/CobB/MinD/ParA nucleotide binding" evidence="1">
    <location>
        <begin position="3"/>
        <end position="181"/>
    </location>
</feature>
<dbReference type="CDD" id="cd02042">
    <property type="entry name" value="ParAB_family"/>
    <property type="match status" value="1"/>
</dbReference>
<evidence type="ECO:0000313" key="3">
    <source>
        <dbReference type="Proteomes" id="UP001518989"/>
    </source>
</evidence>
<dbReference type="Proteomes" id="UP001518989">
    <property type="component" value="Unassembled WGS sequence"/>
</dbReference>
<keyword evidence="3" id="KW-1185">Reference proteome</keyword>
<name>A0ABS3KWM3_9PROT</name>
<proteinExistence type="predicted"/>
<dbReference type="InterPro" id="IPR050678">
    <property type="entry name" value="DNA_Partitioning_ATPase"/>
</dbReference>
<dbReference type="InterPro" id="IPR002586">
    <property type="entry name" value="CobQ/CobB/MinD/ParA_Nub-bd_dom"/>
</dbReference>
<comment type="caution">
    <text evidence="2">The sequence shown here is derived from an EMBL/GenBank/DDBJ whole genome shotgun (WGS) entry which is preliminary data.</text>
</comment>
<protein>
    <submittedName>
        <fullName evidence="2">AAA family ATPase</fullName>
    </submittedName>
</protein>
<accession>A0ABS3KWM3</accession>
<dbReference type="RefSeq" id="WP_207420031.1">
    <property type="nucleotide sequence ID" value="NZ_CP061184.1"/>
</dbReference>
<gene>
    <name evidence="2" type="ORF">IAI61_22715</name>
</gene>
<dbReference type="SUPFAM" id="SSF52540">
    <property type="entry name" value="P-loop containing nucleoside triphosphate hydrolases"/>
    <property type="match status" value="1"/>
</dbReference>
<sequence>MLALLAQKGGAGKTTCALHLAVIAQQRGLRTILVDCDPQRSASAWWKARESATPELVETTPDKLGQVIEAAAEDGAQLLVIDTRPSVERDTAEVARRSDFILIPTRPSILDLRAIGATTEVVKAAKKPAAVLLNSCPPGRGIFEGGITAEARKGLAAYGLPVVPVSITQRAALAHALIDGQAVTEFEPKGKAAQELTRLWKFTEDHLWPSAHR</sequence>